<dbReference type="InterPro" id="IPR000089">
    <property type="entry name" value="Biotin_lipoyl"/>
</dbReference>
<dbReference type="SUPFAM" id="SSF56059">
    <property type="entry name" value="Glutathione synthetase ATP-binding domain-like"/>
    <property type="match status" value="1"/>
</dbReference>
<evidence type="ECO:0000313" key="10">
    <source>
        <dbReference type="EMBL" id="KAK4336628.1"/>
    </source>
</evidence>
<dbReference type="AlphaFoldDB" id="A0AAE1QNF4"/>
<keyword evidence="3 6" id="KW-0547">Nucleotide-binding</keyword>
<evidence type="ECO:0000256" key="4">
    <source>
        <dbReference type="ARBA" id="ARBA00022840"/>
    </source>
</evidence>
<dbReference type="GO" id="GO:0004485">
    <property type="term" value="F:methylcrotonoyl-CoA carboxylase activity"/>
    <property type="evidence" value="ECO:0007669"/>
    <property type="project" value="TreeGrafter"/>
</dbReference>
<dbReference type="InterPro" id="IPR011053">
    <property type="entry name" value="Single_hybrid_motif"/>
</dbReference>
<evidence type="ECO:0000259" key="8">
    <source>
        <dbReference type="PROSITE" id="PS50975"/>
    </source>
</evidence>
<organism evidence="10 11">
    <name type="scientific">Anisodus tanguticus</name>
    <dbReference type="NCBI Taxonomy" id="243964"/>
    <lineage>
        <taxon>Eukaryota</taxon>
        <taxon>Viridiplantae</taxon>
        <taxon>Streptophyta</taxon>
        <taxon>Embryophyta</taxon>
        <taxon>Tracheophyta</taxon>
        <taxon>Spermatophyta</taxon>
        <taxon>Magnoliopsida</taxon>
        <taxon>eudicotyledons</taxon>
        <taxon>Gunneridae</taxon>
        <taxon>Pentapetalae</taxon>
        <taxon>asterids</taxon>
        <taxon>lamiids</taxon>
        <taxon>Solanales</taxon>
        <taxon>Solanaceae</taxon>
        <taxon>Solanoideae</taxon>
        <taxon>Hyoscyameae</taxon>
        <taxon>Anisodus</taxon>
    </lineage>
</organism>
<dbReference type="SUPFAM" id="SSF51246">
    <property type="entry name" value="Rudiment single hybrid motif"/>
    <property type="match status" value="1"/>
</dbReference>
<dbReference type="GO" id="GO:0005739">
    <property type="term" value="C:mitochondrion"/>
    <property type="evidence" value="ECO:0007669"/>
    <property type="project" value="TreeGrafter"/>
</dbReference>
<dbReference type="InterPro" id="IPR005482">
    <property type="entry name" value="Biotin_COase_C"/>
</dbReference>
<dbReference type="InterPro" id="IPR011764">
    <property type="entry name" value="Biotin_carboxylation_dom"/>
</dbReference>
<evidence type="ECO:0000256" key="5">
    <source>
        <dbReference type="ARBA" id="ARBA00023267"/>
    </source>
</evidence>
<keyword evidence="11" id="KW-1185">Reference proteome</keyword>
<dbReference type="EMBL" id="JAVYJV010000110">
    <property type="protein sequence ID" value="KAK4336628.1"/>
    <property type="molecule type" value="Genomic_DNA"/>
</dbReference>
<dbReference type="PROSITE" id="PS50975">
    <property type="entry name" value="ATP_GRASP"/>
    <property type="match status" value="1"/>
</dbReference>
<sequence>MSEANVPIIPGYHGENQDENFLFDEAKKLGFPIMIKAVRGGGGKGMRVCLTEEDFFDRLNSAKTEALKSFNDDKMLIEKYVERPRHIEVQVFGDEHGNYIYLFERDCSVQRRHQKIIEEAPAPGLNDELRKKLGTAAVNAAKAVNYVGAGTVEFVFDSLTNEFYFMEMNTRLQVEHPITEMITKTDLVEMQFNVANGEKLSLSQNDVQINGHSFEARIYAEDPSNDFLPISGKINYLSEPEVCDDVRVETGVRSGDEVSVYYDPMIAKLVVWSKDREKALKKLIKELSNYKITGLTTNIPFLMQLASHKKFGEDIVSPMPGVVEKILVQEGQSVKKGETLAVIIAMKMEYLIKSNKDQVVDKILLKAGENVAKGGKLITFIN</sequence>
<dbReference type="Gene3D" id="2.40.50.100">
    <property type="match status" value="1"/>
</dbReference>
<dbReference type="PROSITE" id="PS50979">
    <property type="entry name" value="BC"/>
    <property type="match status" value="1"/>
</dbReference>
<dbReference type="InterPro" id="IPR050856">
    <property type="entry name" value="Biotin_carboxylase_complex"/>
</dbReference>
<dbReference type="GO" id="GO:0046872">
    <property type="term" value="F:metal ion binding"/>
    <property type="evidence" value="ECO:0007669"/>
    <property type="project" value="InterPro"/>
</dbReference>
<evidence type="ECO:0000313" key="11">
    <source>
        <dbReference type="Proteomes" id="UP001291623"/>
    </source>
</evidence>
<evidence type="ECO:0000256" key="2">
    <source>
        <dbReference type="ARBA" id="ARBA00022598"/>
    </source>
</evidence>
<dbReference type="SMART" id="SM00878">
    <property type="entry name" value="Biotin_carb_C"/>
    <property type="match status" value="1"/>
</dbReference>
<evidence type="ECO:0000256" key="6">
    <source>
        <dbReference type="PROSITE-ProRule" id="PRU00409"/>
    </source>
</evidence>
<protein>
    <submittedName>
        <fullName evidence="10">Uncharacterized protein</fullName>
    </submittedName>
</protein>
<dbReference type="PROSITE" id="PS50968">
    <property type="entry name" value="BIOTINYL_LIPOYL"/>
    <property type="match status" value="1"/>
</dbReference>
<evidence type="ECO:0000256" key="1">
    <source>
        <dbReference type="ARBA" id="ARBA00001953"/>
    </source>
</evidence>
<dbReference type="Pfam" id="PF02786">
    <property type="entry name" value="CPSase_L_D2"/>
    <property type="match status" value="1"/>
</dbReference>
<reference evidence="10" key="1">
    <citation type="submission" date="2023-12" db="EMBL/GenBank/DDBJ databases">
        <title>Genome assembly of Anisodus tanguticus.</title>
        <authorList>
            <person name="Wang Y.-J."/>
        </authorList>
    </citation>
    <scope>NUCLEOTIDE SEQUENCE</scope>
    <source>
        <strain evidence="10">KB-2021</strain>
        <tissue evidence="10">Leaf</tissue>
    </source>
</reference>
<dbReference type="SUPFAM" id="SSF51230">
    <property type="entry name" value="Single hybrid motif"/>
    <property type="match status" value="1"/>
</dbReference>
<dbReference type="CDD" id="cd06850">
    <property type="entry name" value="biotinyl_domain"/>
    <property type="match status" value="1"/>
</dbReference>
<dbReference type="PANTHER" id="PTHR18866">
    <property type="entry name" value="CARBOXYLASE:PYRUVATE/ACETYL-COA/PROPIONYL-COA CARBOXYLASE"/>
    <property type="match status" value="1"/>
</dbReference>
<feature type="domain" description="Biotin carboxylation" evidence="9">
    <location>
        <begin position="1"/>
        <end position="326"/>
    </location>
</feature>
<feature type="domain" description="Lipoyl-binding" evidence="7">
    <location>
        <begin position="312"/>
        <end position="381"/>
    </location>
</feature>
<keyword evidence="4 6" id="KW-0067">ATP-binding</keyword>
<evidence type="ECO:0000259" key="9">
    <source>
        <dbReference type="PROSITE" id="PS50979"/>
    </source>
</evidence>
<dbReference type="FunFam" id="3.30.1490.20:FF:000003">
    <property type="entry name" value="acetyl-CoA carboxylase isoform X1"/>
    <property type="match status" value="1"/>
</dbReference>
<dbReference type="PANTHER" id="PTHR18866:SF33">
    <property type="entry name" value="METHYLCROTONOYL-COA CARBOXYLASE SUBUNIT ALPHA, MITOCHONDRIAL-RELATED"/>
    <property type="match status" value="1"/>
</dbReference>
<dbReference type="InterPro" id="IPR011054">
    <property type="entry name" value="Rudment_hybrid_motif"/>
</dbReference>
<name>A0AAE1QNF4_9SOLA</name>
<dbReference type="Pfam" id="PF00364">
    <property type="entry name" value="Biotin_lipoyl"/>
    <property type="match status" value="1"/>
</dbReference>
<dbReference type="InterPro" id="IPR011761">
    <property type="entry name" value="ATP-grasp"/>
</dbReference>
<evidence type="ECO:0000259" key="7">
    <source>
        <dbReference type="PROSITE" id="PS50968"/>
    </source>
</evidence>
<dbReference type="GO" id="GO:0005524">
    <property type="term" value="F:ATP binding"/>
    <property type="evidence" value="ECO:0007669"/>
    <property type="project" value="UniProtKB-UniRule"/>
</dbReference>
<dbReference type="Proteomes" id="UP001291623">
    <property type="component" value="Unassembled WGS sequence"/>
</dbReference>
<proteinExistence type="predicted"/>
<keyword evidence="2" id="KW-0436">Ligase</keyword>
<dbReference type="InterPro" id="IPR013815">
    <property type="entry name" value="ATP_grasp_subdomain_1"/>
</dbReference>
<comment type="cofactor">
    <cofactor evidence="1">
        <name>biotin</name>
        <dbReference type="ChEBI" id="CHEBI:57586"/>
    </cofactor>
</comment>
<accession>A0AAE1QNF4</accession>
<gene>
    <name evidence="10" type="ORF">RND71_043740</name>
</gene>
<feature type="domain" description="ATP-grasp" evidence="8">
    <location>
        <begin position="1"/>
        <end position="196"/>
    </location>
</feature>
<evidence type="ECO:0000256" key="3">
    <source>
        <dbReference type="ARBA" id="ARBA00022741"/>
    </source>
</evidence>
<dbReference type="Gene3D" id="3.30.1490.20">
    <property type="entry name" value="ATP-grasp fold, A domain"/>
    <property type="match status" value="1"/>
</dbReference>
<dbReference type="PROSITE" id="PS00867">
    <property type="entry name" value="CPSASE_2"/>
    <property type="match status" value="1"/>
</dbReference>
<dbReference type="InterPro" id="IPR001882">
    <property type="entry name" value="Biotin_BS"/>
</dbReference>
<comment type="caution">
    <text evidence="10">The sequence shown here is derived from an EMBL/GenBank/DDBJ whole genome shotgun (WGS) entry which is preliminary data.</text>
</comment>
<keyword evidence="5" id="KW-0092">Biotin</keyword>
<dbReference type="Pfam" id="PF02785">
    <property type="entry name" value="Biotin_carb_C"/>
    <property type="match status" value="1"/>
</dbReference>
<dbReference type="Gene3D" id="3.30.470.20">
    <property type="entry name" value="ATP-grasp fold, B domain"/>
    <property type="match status" value="1"/>
</dbReference>
<dbReference type="PROSITE" id="PS00188">
    <property type="entry name" value="BIOTIN"/>
    <property type="match status" value="1"/>
</dbReference>
<dbReference type="InterPro" id="IPR005479">
    <property type="entry name" value="CPAse_ATP-bd"/>
</dbReference>